<dbReference type="InterPro" id="IPR036291">
    <property type="entry name" value="NAD(P)-bd_dom_sf"/>
</dbReference>
<dbReference type="GO" id="GO:0016491">
    <property type="term" value="F:oxidoreductase activity"/>
    <property type="evidence" value="ECO:0007669"/>
    <property type="project" value="UniProtKB-KW"/>
</dbReference>
<dbReference type="RefSeq" id="WP_085420857.1">
    <property type="nucleotide sequence ID" value="NZ_FXAF01000003.1"/>
</dbReference>
<dbReference type="EMBL" id="FXAF01000003">
    <property type="protein sequence ID" value="SMF16127.1"/>
    <property type="molecule type" value="Genomic_DNA"/>
</dbReference>
<dbReference type="InterPro" id="IPR013154">
    <property type="entry name" value="ADH-like_N"/>
</dbReference>
<dbReference type="SUPFAM" id="SSF51735">
    <property type="entry name" value="NAD(P)-binding Rossmann-fold domains"/>
    <property type="match status" value="1"/>
</dbReference>
<dbReference type="STRING" id="464029.SAMN02982989_5453"/>
<feature type="domain" description="Alcohol dehydrogenase-like N-terminal" evidence="6">
    <location>
        <begin position="26"/>
        <end position="139"/>
    </location>
</feature>
<dbReference type="PANTHER" id="PTHR43401:SF2">
    <property type="entry name" value="L-THREONINE 3-DEHYDROGENASE"/>
    <property type="match status" value="1"/>
</dbReference>
<evidence type="ECO:0000259" key="5">
    <source>
        <dbReference type="Pfam" id="PF00107"/>
    </source>
</evidence>
<dbReference type="Proteomes" id="UP000192903">
    <property type="component" value="Unassembled WGS sequence"/>
</dbReference>
<comment type="similarity">
    <text evidence="4">Belongs to the zinc-containing alcohol dehydrogenase family.</text>
</comment>
<dbReference type="PANTHER" id="PTHR43401">
    <property type="entry name" value="L-THREONINE 3-DEHYDROGENASE"/>
    <property type="match status" value="1"/>
</dbReference>
<dbReference type="Pfam" id="PF08240">
    <property type="entry name" value="ADH_N"/>
    <property type="match status" value="1"/>
</dbReference>
<dbReference type="SUPFAM" id="SSF50129">
    <property type="entry name" value="GroES-like"/>
    <property type="match status" value="1"/>
</dbReference>
<dbReference type="Pfam" id="PF00107">
    <property type="entry name" value="ADH_zinc_N"/>
    <property type="match status" value="1"/>
</dbReference>
<evidence type="ECO:0000256" key="4">
    <source>
        <dbReference type="RuleBase" id="RU361277"/>
    </source>
</evidence>
<proteinExistence type="inferred from homology"/>
<comment type="cofactor">
    <cofactor evidence="4">
        <name>Zn(2+)</name>
        <dbReference type="ChEBI" id="CHEBI:29105"/>
    </cofactor>
</comment>
<dbReference type="AlphaFoldDB" id="A0A1X7DJK7"/>
<keyword evidence="1 4" id="KW-0479">Metal-binding</keyword>
<evidence type="ECO:0000313" key="8">
    <source>
        <dbReference type="Proteomes" id="UP000192903"/>
    </source>
</evidence>
<dbReference type="InterPro" id="IPR013149">
    <property type="entry name" value="ADH-like_C"/>
</dbReference>
<dbReference type="InterPro" id="IPR011032">
    <property type="entry name" value="GroES-like_sf"/>
</dbReference>
<name>A0A1X7DJK7_9HYPH</name>
<organism evidence="7 8">
    <name type="scientific">Xaviernesmea oryzae</name>
    <dbReference type="NCBI Taxonomy" id="464029"/>
    <lineage>
        <taxon>Bacteria</taxon>
        <taxon>Pseudomonadati</taxon>
        <taxon>Pseudomonadota</taxon>
        <taxon>Alphaproteobacteria</taxon>
        <taxon>Hyphomicrobiales</taxon>
        <taxon>Rhizobiaceae</taxon>
        <taxon>Rhizobium/Agrobacterium group</taxon>
        <taxon>Xaviernesmea</taxon>
    </lineage>
</organism>
<dbReference type="GO" id="GO:0008270">
    <property type="term" value="F:zinc ion binding"/>
    <property type="evidence" value="ECO:0007669"/>
    <property type="project" value="InterPro"/>
</dbReference>
<evidence type="ECO:0000313" key="7">
    <source>
        <dbReference type="EMBL" id="SMF16127.1"/>
    </source>
</evidence>
<evidence type="ECO:0000259" key="6">
    <source>
        <dbReference type="Pfam" id="PF08240"/>
    </source>
</evidence>
<gene>
    <name evidence="7" type="ORF">SAMN02982989_5453</name>
</gene>
<dbReference type="Gene3D" id="3.40.50.720">
    <property type="entry name" value="NAD(P)-binding Rossmann-like Domain"/>
    <property type="match status" value="1"/>
</dbReference>
<dbReference type="Gene3D" id="3.90.180.10">
    <property type="entry name" value="Medium-chain alcohol dehydrogenases, catalytic domain"/>
    <property type="match status" value="1"/>
</dbReference>
<accession>A0A1X7DJK7</accession>
<keyword evidence="3" id="KW-0560">Oxidoreductase</keyword>
<feature type="domain" description="Alcohol dehydrogenase-like C-terminal" evidence="5">
    <location>
        <begin position="178"/>
        <end position="302"/>
    </location>
</feature>
<dbReference type="InterPro" id="IPR002328">
    <property type="entry name" value="ADH_Zn_CS"/>
</dbReference>
<keyword evidence="2 4" id="KW-0862">Zinc</keyword>
<keyword evidence="8" id="KW-1185">Reference proteome</keyword>
<dbReference type="PROSITE" id="PS00059">
    <property type="entry name" value="ADH_ZINC"/>
    <property type="match status" value="1"/>
</dbReference>
<evidence type="ECO:0000256" key="2">
    <source>
        <dbReference type="ARBA" id="ARBA00022833"/>
    </source>
</evidence>
<dbReference type="InterPro" id="IPR050129">
    <property type="entry name" value="Zn_alcohol_dh"/>
</dbReference>
<evidence type="ECO:0000256" key="1">
    <source>
        <dbReference type="ARBA" id="ARBA00022723"/>
    </source>
</evidence>
<protein>
    <submittedName>
        <fullName evidence="7">Threonine 3-dehydrogenase</fullName>
    </submittedName>
</protein>
<sequence length="344" mass="36307">MLALQKVRPGAGVELRAIETLNSAPPGEVLVRVHSAGICGTDLHIAEWTPGYEPMESAMPVTLGHEFSGTIADVGDGVNRSLIGTRVTARPSTTCGKCAACLAGDEDNCSNRKGVGIGRNGAFTEFVCVPYGNCHALPDELDMDIAALTEPMTVCEEAVTTADVRPGQKILVIGPGFIGQGIAVLARAKGADVVVMGRDDAPRLTALQAIGFEHLVDTTKVPMDEALSKLGPFDAIIEAAGVPALVQATIPHLRKRGIFTVVGIHSRPAEIDLVSLVRMHQQIRGSYRAPPQAWDKVIAFLAANQSMMSRLISHRLPLADAMSGFKAAHERLATKVMLQVGGAA</sequence>
<dbReference type="OrthoDB" id="9773078at2"/>
<reference evidence="8" key="1">
    <citation type="submission" date="2017-04" db="EMBL/GenBank/DDBJ databases">
        <authorList>
            <person name="Varghese N."/>
            <person name="Submissions S."/>
        </authorList>
    </citation>
    <scope>NUCLEOTIDE SEQUENCE [LARGE SCALE GENOMIC DNA]</scope>
    <source>
        <strain evidence="8">B4P</strain>
    </source>
</reference>
<evidence type="ECO:0000256" key="3">
    <source>
        <dbReference type="ARBA" id="ARBA00023002"/>
    </source>
</evidence>